<name>A0A699UZI5_TANCI</name>
<gene>
    <name evidence="1" type="ORF">Tci_900166</name>
</gene>
<proteinExistence type="predicted"/>
<evidence type="ECO:0000313" key="1">
    <source>
        <dbReference type="EMBL" id="GFD28197.1"/>
    </source>
</evidence>
<feature type="non-terminal residue" evidence="1">
    <location>
        <position position="1"/>
    </location>
</feature>
<protein>
    <submittedName>
        <fullName evidence="1">Uncharacterized protein</fullName>
    </submittedName>
</protein>
<reference evidence="1" key="1">
    <citation type="journal article" date="2019" name="Sci. Rep.">
        <title>Draft genome of Tanacetum cinerariifolium, the natural source of mosquito coil.</title>
        <authorList>
            <person name="Yamashiro T."/>
            <person name="Shiraishi A."/>
            <person name="Satake H."/>
            <person name="Nakayama K."/>
        </authorList>
    </citation>
    <scope>NUCLEOTIDE SEQUENCE</scope>
</reference>
<organism evidence="1">
    <name type="scientific">Tanacetum cinerariifolium</name>
    <name type="common">Dalmatian daisy</name>
    <name type="synonym">Chrysanthemum cinerariifolium</name>
    <dbReference type="NCBI Taxonomy" id="118510"/>
    <lineage>
        <taxon>Eukaryota</taxon>
        <taxon>Viridiplantae</taxon>
        <taxon>Streptophyta</taxon>
        <taxon>Embryophyta</taxon>
        <taxon>Tracheophyta</taxon>
        <taxon>Spermatophyta</taxon>
        <taxon>Magnoliopsida</taxon>
        <taxon>eudicotyledons</taxon>
        <taxon>Gunneridae</taxon>
        <taxon>Pentapetalae</taxon>
        <taxon>asterids</taxon>
        <taxon>campanulids</taxon>
        <taxon>Asterales</taxon>
        <taxon>Asteraceae</taxon>
        <taxon>Asteroideae</taxon>
        <taxon>Anthemideae</taxon>
        <taxon>Anthemidinae</taxon>
        <taxon>Tanacetum</taxon>
    </lineage>
</organism>
<comment type="caution">
    <text evidence="1">The sequence shown here is derived from an EMBL/GenBank/DDBJ whole genome shotgun (WGS) entry which is preliminary data.</text>
</comment>
<dbReference type="AlphaFoldDB" id="A0A699UZI5"/>
<dbReference type="EMBL" id="BKCJ011383294">
    <property type="protein sequence ID" value="GFD28197.1"/>
    <property type="molecule type" value="Genomic_DNA"/>
</dbReference>
<accession>A0A699UZI5</accession>
<sequence>LASLKGQAQRATSEAESLGLGFVNDAKEFQTQASAKTITPGCIPIPTGNVSVPTGSIPDPTGNIVVSIDDVLVLTISSADSFCDDKPTTRFTSPSDLRNHDPSPGISLLHHMMMMSLVLL</sequence>